<dbReference type="Pfam" id="PF23556">
    <property type="entry name" value="TPR_Vps41"/>
    <property type="match status" value="1"/>
</dbReference>
<evidence type="ECO:0000256" key="1">
    <source>
        <dbReference type="ARBA" id="ARBA00004371"/>
    </source>
</evidence>
<evidence type="ECO:0000313" key="8">
    <source>
        <dbReference type="Proteomes" id="UP000791440"/>
    </source>
</evidence>
<evidence type="ECO:0000259" key="6">
    <source>
        <dbReference type="Pfam" id="PF23411"/>
    </source>
</evidence>
<dbReference type="InterPro" id="IPR016024">
    <property type="entry name" value="ARM-type_fold"/>
</dbReference>
<sequence>MAINLESCDSLPPDEEPKLKYDRMENDVKKILLTDAVSCICVHTKFICIGTQWGVIHLLDHEGNKVPISYDGKSTELQAHAIAVNKISVDQNGDYIASCSDDGKVVVHGLYSDENTHNLNLGRVVKSISLDPYYFKSGSGRRFFTGDHKLTLYEKSFLNRLRATVISECKGYVQAISWHDRFVAWASEDGVRVFDLVARCSLGLIQWEKSPNRSIEDYRCNLLWSAPKTLMIGWIDTIRICVIRKRSQIELLTRDDTEYLVDPVHTFQAEYYIGGLGPLDDQLVLLGVPKECDPETGKSQRPVLIVAEYKDCEFLEVSSDTLNIRGYQEYTCNDYYLEILIEENRFFIVSPKDIIIASPYDIDDKVSWLTKHRRFERALAVLEEVGGRTSKHSVTTVGVNYLDHLMSEHRYEDAAILCAKICANDRVLWENQILKFTKVNQARAISAHIPKTREQQLSSHIYEVILYEYLKVDSQGFLKIVKEWDSGLYRTGVIIKEVLEHLLTTEVDKNIYLEALALLYCYQHKYDKALTTYLKLQHKDVFELITKHKMYNAIHDKILDLMTLDCDRAITMLVEKAKVPVDVVEKQLLNHELYLYKYLDAYSKVESNGRYHGKLVRLYAKYDKKKLLSFLKCSDNYPIQEALEVCQSNNFYPEMVFLLARIGNTSDALQIIIEQLNDINQAINFCQEQNDKELWTDLIKHAVDKPEYVTLLLKRIGNYVDPRMLIQNIKPGCEIRDLKESLAKMMCDYHLQLSVQEACKAITLRNYFDIHEKLVTGQQRGISVTDEFLCCVCRGRIIIRDSSSASDLMVYNCRHSFHIDCLPDGIQCQNCTVCSAVKM</sequence>
<gene>
    <name evidence="7" type="ORF">O3G_MSEX010800</name>
</gene>
<dbReference type="InterPro" id="IPR015943">
    <property type="entry name" value="WD40/YVTN_repeat-like_dom_sf"/>
</dbReference>
<keyword evidence="4" id="KW-0458">Lysosome</keyword>
<dbReference type="GO" id="GO:0005770">
    <property type="term" value="C:late endosome"/>
    <property type="evidence" value="ECO:0007669"/>
    <property type="project" value="TreeGrafter"/>
</dbReference>
<dbReference type="GO" id="GO:0030897">
    <property type="term" value="C:HOPS complex"/>
    <property type="evidence" value="ECO:0007669"/>
    <property type="project" value="TreeGrafter"/>
</dbReference>
<dbReference type="SUPFAM" id="SSF50978">
    <property type="entry name" value="WD40 repeat-like"/>
    <property type="match status" value="1"/>
</dbReference>
<feature type="domain" description="Vps41 beta-propeller" evidence="6">
    <location>
        <begin position="19"/>
        <end position="357"/>
    </location>
</feature>
<proteinExistence type="predicted"/>
<dbReference type="GO" id="GO:0005764">
    <property type="term" value="C:lysosome"/>
    <property type="evidence" value="ECO:0007669"/>
    <property type="project" value="UniProtKB-SubCell"/>
</dbReference>
<keyword evidence="8" id="KW-1185">Reference proteome</keyword>
<dbReference type="AlphaFoldDB" id="A0A921ZHW4"/>
<dbReference type="InterPro" id="IPR000547">
    <property type="entry name" value="Clathrin_H-chain/VPS_repeat"/>
</dbReference>
<dbReference type="OrthoDB" id="244107at2759"/>
<protein>
    <recommendedName>
        <fullName evidence="6">Vps41 beta-propeller domain-containing protein</fullName>
    </recommendedName>
</protein>
<dbReference type="InterPro" id="IPR001680">
    <property type="entry name" value="WD40_rpt"/>
</dbReference>
<dbReference type="SUPFAM" id="SSF48371">
    <property type="entry name" value="ARM repeat"/>
    <property type="match status" value="1"/>
</dbReference>
<dbReference type="EMBL" id="JH668579">
    <property type="protein sequence ID" value="KAG6458323.1"/>
    <property type="molecule type" value="Genomic_DNA"/>
</dbReference>
<evidence type="ECO:0000313" key="7">
    <source>
        <dbReference type="EMBL" id="KAG6458323.1"/>
    </source>
</evidence>
<dbReference type="GO" id="GO:0034058">
    <property type="term" value="P:endosomal vesicle fusion"/>
    <property type="evidence" value="ECO:0007669"/>
    <property type="project" value="TreeGrafter"/>
</dbReference>
<keyword evidence="3" id="KW-0653">Protein transport</keyword>
<dbReference type="Gene3D" id="1.25.40.10">
    <property type="entry name" value="Tetratricopeptide repeat domain"/>
    <property type="match status" value="1"/>
</dbReference>
<dbReference type="SMART" id="SM00299">
    <property type="entry name" value="CLH"/>
    <property type="match status" value="1"/>
</dbReference>
<dbReference type="Pfam" id="PF23411">
    <property type="entry name" value="Beta-prop_Vps41"/>
    <property type="match status" value="1"/>
</dbReference>
<evidence type="ECO:0000256" key="2">
    <source>
        <dbReference type="ARBA" id="ARBA00022448"/>
    </source>
</evidence>
<dbReference type="PROSITE" id="PS50236">
    <property type="entry name" value="CHCR"/>
    <property type="match status" value="1"/>
</dbReference>
<name>A0A921ZHW4_MANSE</name>
<dbReference type="InterPro" id="IPR036322">
    <property type="entry name" value="WD40_repeat_dom_sf"/>
</dbReference>
<evidence type="ECO:0000256" key="3">
    <source>
        <dbReference type="ARBA" id="ARBA00022927"/>
    </source>
</evidence>
<accession>A0A921ZHW4</accession>
<reference evidence="7" key="2">
    <citation type="submission" date="2020-12" db="EMBL/GenBank/DDBJ databases">
        <authorList>
            <person name="Kanost M."/>
        </authorList>
    </citation>
    <scope>NUCLEOTIDE SEQUENCE</scope>
</reference>
<evidence type="ECO:0000256" key="5">
    <source>
        <dbReference type="PROSITE-ProRule" id="PRU01006"/>
    </source>
</evidence>
<dbReference type="InterPro" id="IPR057780">
    <property type="entry name" value="Beta-prop_Vps41"/>
</dbReference>
<dbReference type="Gene3D" id="2.130.10.10">
    <property type="entry name" value="YVTN repeat-like/Quinoprotein amine dehydrogenase"/>
    <property type="match status" value="1"/>
</dbReference>
<dbReference type="EMBL" id="JH668579">
    <property type="protein sequence ID" value="KAG6458324.1"/>
    <property type="molecule type" value="Genomic_DNA"/>
</dbReference>
<dbReference type="GO" id="GO:0006623">
    <property type="term" value="P:protein targeting to vacuole"/>
    <property type="evidence" value="ECO:0007669"/>
    <property type="project" value="InterPro"/>
</dbReference>
<comment type="subcellular location">
    <subcellularLocation>
        <location evidence="1">Lysosome</location>
    </subcellularLocation>
</comment>
<dbReference type="Proteomes" id="UP000791440">
    <property type="component" value="Unassembled WGS sequence"/>
</dbReference>
<dbReference type="InterPro" id="IPR011990">
    <property type="entry name" value="TPR-like_helical_dom_sf"/>
</dbReference>
<dbReference type="GO" id="GO:0009267">
    <property type="term" value="P:cellular response to starvation"/>
    <property type="evidence" value="ECO:0007669"/>
    <property type="project" value="TreeGrafter"/>
</dbReference>
<dbReference type="PANTHER" id="PTHR12616:SF1">
    <property type="entry name" value="VACUOLAR PROTEIN SORTING-ASSOCIATED PROTEIN 41 HOMOLOG"/>
    <property type="match status" value="1"/>
</dbReference>
<dbReference type="InterPro" id="IPR045111">
    <property type="entry name" value="Vps41/Vps8"/>
</dbReference>
<evidence type="ECO:0000256" key="4">
    <source>
        <dbReference type="ARBA" id="ARBA00023228"/>
    </source>
</evidence>
<dbReference type="GO" id="GO:0016236">
    <property type="term" value="P:macroautophagy"/>
    <property type="evidence" value="ECO:0007669"/>
    <property type="project" value="TreeGrafter"/>
</dbReference>
<feature type="repeat" description="CHCR" evidence="5">
    <location>
        <begin position="568"/>
        <end position="711"/>
    </location>
</feature>
<comment type="caution">
    <text evidence="7">The sequence shown here is derived from an EMBL/GenBank/DDBJ whole genome shotgun (WGS) entry which is preliminary data.</text>
</comment>
<keyword evidence="2" id="KW-0813">Transport</keyword>
<dbReference type="PANTHER" id="PTHR12616">
    <property type="entry name" value="VACUOLAR PROTEIN SORTING VPS41"/>
    <property type="match status" value="1"/>
</dbReference>
<organism evidence="7 8">
    <name type="scientific">Manduca sexta</name>
    <name type="common">Tobacco hawkmoth</name>
    <name type="synonym">Tobacco hornworm</name>
    <dbReference type="NCBI Taxonomy" id="7130"/>
    <lineage>
        <taxon>Eukaryota</taxon>
        <taxon>Metazoa</taxon>
        <taxon>Ecdysozoa</taxon>
        <taxon>Arthropoda</taxon>
        <taxon>Hexapoda</taxon>
        <taxon>Insecta</taxon>
        <taxon>Pterygota</taxon>
        <taxon>Neoptera</taxon>
        <taxon>Endopterygota</taxon>
        <taxon>Lepidoptera</taxon>
        <taxon>Glossata</taxon>
        <taxon>Ditrysia</taxon>
        <taxon>Bombycoidea</taxon>
        <taxon>Sphingidae</taxon>
        <taxon>Sphinginae</taxon>
        <taxon>Sphingini</taxon>
        <taxon>Manduca</taxon>
    </lineage>
</organism>
<dbReference type="SMART" id="SM00320">
    <property type="entry name" value="WD40"/>
    <property type="match status" value="2"/>
</dbReference>
<reference evidence="7" key="1">
    <citation type="journal article" date="2016" name="Insect Biochem. Mol. Biol.">
        <title>Multifaceted biological insights from a draft genome sequence of the tobacco hornworm moth, Manduca sexta.</title>
        <authorList>
            <person name="Kanost M.R."/>
            <person name="Arrese E.L."/>
            <person name="Cao X."/>
            <person name="Chen Y.R."/>
            <person name="Chellapilla S."/>
            <person name="Goldsmith M.R."/>
            <person name="Grosse-Wilde E."/>
            <person name="Heckel D.G."/>
            <person name="Herndon N."/>
            <person name="Jiang H."/>
            <person name="Papanicolaou A."/>
            <person name="Qu J."/>
            <person name="Soulages J.L."/>
            <person name="Vogel H."/>
            <person name="Walters J."/>
            <person name="Waterhouse R.M."/>
            <person name="Ahn S.J."/>
            <person name="Almeida F.C."/>
            <person name="An C."/>
            <person name="Aqrawi P."/>
            <person name="Bretschneider A."/>
            <person name="Bryant W.B."/>
            <person name="Bucks S."/>
            <person name="Chao H."/>
            <person name="Chevignon G."/>
            <person name="Christen J.M."/>
            <person name="Clarke D.F."/>
            <person name="Dittmer N.T."/>
            <person name="Ferguson L.C.F."/>
            <person name="Garavelou S."/>
            <person name="Gordon K.H.J."/>
            <person name="Gunaratna R.T."/>
            <person name="Han Y."/>
            <person name="Hauser F."/>
            <person name="He Y."/>
            <person name="Heidel-Fischer H."/>
            <person name="Hirsh A."/>
            <person name="Hu Y."/>
            <person name="Jiang H."/>
            <person name="Kalra D."/>
            <person name="Klinner C."/>
            <person name="Konig C."/>
            <person name="Kovar C."/>
            <person name="Kroll A.R."/>
            <person name="Kuwar S.S."/>
            <person name="Lee S.L."/>
            <person name="Lehman R."/>
            <person name="Li K."/>
            <person name="Li Z."/>
            <person name="Liang H."/>
            <person name="Lovelace S."/>
            <person name="Lu Z."/>
            <person name="Mansfield J.H."/>
            <person name="McCulloch K.J."/>
            <person name="Mathew T."/>
            <person name="Morton B."/>
            <person name="Muzny D.M."/>
            <person name="Neunemann D."/>
            <person name="Ongeri F."/>
            <person name="Pauchet Y."/>
            <person name="Pu L.L."/>
            <person name="Pyrousis I."/>
            <person name="Rao X.J."/>
            <person name="Redding A."/>
            <person name="Roesel C."/>
            <person name="Sanchez-Gracia A."/>
            <person name="Schaack S."/>
            <person name="Shukla A."/>
            <person name="Tetreau G."/>
            <person name="Wang Y."/>
            <person name="Xiong G.H."/>
            <person name="Traut W."/>
            <person name="Walsh T.K."/>
            <person name="Worley K.C."/>
            <person name="Wu D."/>
            <person name="Wu W."/>
            <person name="Wu Y.Q."/>
            <person name="Zhang X."/>
            <person name="Zou Z."/>
            <person name="Zucker H."/>
            <person name="Briscoe A.D."/>
            <person name="Burmester T."/>
            <person name="Clem R.J."/>
            <person name="Feyereisen R."/>
            <person name="Grimmelikhuijzen C.J.P."/>
            <person name="Hamodrakas S.J."/>
            <person name="Hansson B.S."/>
            <person name="Huguet E."/>
            <person name="Jermiin L.S."/>
            <person name="Lan Q."/>
            <person name="Lehman H.K."/>
            <person name="Lorenzen M."/>
            <person name="Merzendorfer H."/>
            <person name="Michalopoulos I."/>
            <person name="Morton D.B."/>
            <person name="Muthukrishnan S."/>
            <person name="Oakeshott J.G."/>
            <person name="Palmer W."/>
            <person name="Park Y."/>
            <person name="Passarelli A.L."/>
            <person name="Rozas J."/>
            <person name="Schwartz L.M."/>
            <person name="Smith W."/>
            <person name="Southgate A."/>
            <person name="Vilcinskas A."/>
            <person name="Vogt R."/>
            <person name="Wang P."/>
            <person name="Werren J."/>
            <person name="Yu X.Q."/>
            <person name="Zhou J.J."/>
            <person name="Brown S.J."/>
            <person name="Scherer S.E."/>
            <person name="Richards S."/>
            <person name="Blissard G.W."/>
        </authorList>
    </citation>
    <scope>NUCLEOTIDE SEQUENCE</scope>
</reference>